<dbReference type="RefSeq" id="WP_036836772.1">
    <property type="nucleotide sequence ID" value="NZ_CAWLUD010000001.1"/>
</dbReference>
<evidence type="ECO:0000256" key="2">
    <source>
        <dbReference type="SAM" id="Coils"/>
    </source>
</evidence>
<name>A0A081S2Q7_PHOTE</name>
<dbReference type="PATRIC" id="fig|1393735.3.peg.106"/>
<feature type="domain" description="Putative type VI secretion system Rhs element associated Vgr" evidence="6">
    <location>
        <begin position="499"/>
        <end position="603"/>
    </location>
</feature>
<dbReference type="AlphaFoldDB" id="A0A081S2Q7"/>
<accession>A0A081S2Q7</accession>
<dbReference type="NCBIfam" id="TIGR01646">
    <property type="entry name" value="vgr_GE"/>
    <property type="match status" value="1"/>
</dbReference>
<evidence type="ECO:0000313" key="8">
    <source>
        <dbReference type="Proteomes" id="UP000028002"/>
    </source>
</evidence>
<dbReference type="NCBIfam" id="TIGR03361">
    <property type="entry name" value="VI_Rhs_Vgr"/>
    <property type="match status" value="1"/>
</dbReference>
<evidence type="ECO:0000256" key="1">
    <source>
        <dbReference type="ARBA" id="ARBA00005558"/>
    </source>
</evidence>
<evidence type="ECO:0000313" key="7">
    <source>
        <dbReference type="EMBL" id="KER05210.1"/>
    </source>
</evidence>
<dbReference type="InterPro" id="IPR017847">
    <property type="entry name" value="T6SS_RhsGE_Vgr_subset"/>
</dbReference>
<comment type="similarity">
    <text evidence="1">Belongs to the VgrG protein family.</text>
</comment>
<proteinExistence type="inferred from homology"/>
<dbReference type="InterPro" id="IPR006533">
    <property type="entry name" value="T6SS_Vgr_RhsGE"/>
</dbReference>
<dbReference type="Pfam" id="PF04717">
    <property type="entry name" value="Phage_base_V"/>
    <property type="match status" value="1"/>
</dbReference>
<dbReference type="Pfam" id="PF13296">
    <property type="entry name" value="T6SS_Vgr"/>
    <property type="match status" value="1"/>
</dbReference>
<feature type="coiled-coil region" evidence="2">
    <location>
        <begin position="589"/>
        <end position="630"/>
    </location>
</feature>
<dbReference type="SUPFAM" id="SSF69255">
    <property type="entry name" value="gp5 N-terminal domain-like"/>
    <property type="match status" value="1"/>
</dbReference>
<dbReference type="Proteomes" id="UP000028002">
    <property type="component" value="Unassembled WGS sequence"/>
</dbReference>
<dbReference type="Gene3D" id="2.30.110.50">
    <property type="match status" value="2"/>
</dbReference>
<dbReference type="SUPFAM" id="SSF69279">
    <property type="entry name" value="Phage tail proteins"/>
    <property type="match status" value="2"/>
</dbReference>
<protein>
    <submittedName>
        <fullName evidence="7">Rhs element Vgr protein</fullName>
    </submittedName>
</protein>
<feature type="region of interest" description="Disordered" evidence="3">
    <location>
        <begin position="800"/>
        <end position="825"/>
    </location>
</feature>
<gene>
    <name evidence="7" type="ORF">MEG1DRAFT_00105</name>
</gene>
<evidence type="ECO:0000259" key="5">
    <source>
        <dbReference type="Pfam" id="PF10106"/>
    </source>
</evidence>
<sequence length="843" mass="94057">MNNATPAIIFDHSRYKLKVWKNTATLDVVAFSGQEALSRPFRYAIEFTSPVKDIKPAQMLMRDAAFTLTSPAINPGIRGMPVIPPAPLRTIYGVISQFKLLSTSRDESHYEVILEPRLALLSRSRQSAIYQKMSVPEIVEKILRERHSFRGQDFLFTLAYPCPKREQVMQYDEDDLRFVQRLLAEVGIWYKLTADDRLKIEVVEFYDDQRYYQLNVYMPARNPSGMHGGDVDAVWGMETAHQVVEGKVATRDYDYRDALPQYGMDAEVDVTRGDETLYGEAYHYLDNNYRVLGNRYDLDPEVESGVFYSRLQHERYLNRQTQLRGLTTSATLLPGQELKVRGEAPEAFRKGAVITAIHSSARRDRSFEMAFTAIPYAENICFRPELIPKPRIAGTLPARVSSTVVNDPYGDIDKDGLYRVAFDFDRAEWPKGGESLWVRLARPYAGDTYGFHWPLLDGTEVAIAFEGGDPDRPYIAHALHDSKHPDHVTLFNYKRNVLRTPANNKLRMDDERGREHIKLSTEYGGKSQLNLGYLVDSQKPHPDKRGEGFELRTDDWGAIRAGKGLFISADKQANAGGDVLAMQAAISQLQQAQALTEALRGAAETAKAELADLQQQKALLSDTLTELRKSALLLSAPEGIAQTTAKSLQFSAGDNVMVTSGKNTDFSVLKKFTVAAGGMISLFAEKLGIKLFASRGRVDIQAQGDAMGLAALKDITVSSHEGKVLISAKEEILLACGGGYIRIGNGQVESGAPDNIIQRAAVWQKFGGQSFNQMASQRETTDFSITPQVLWPFDDSPVNHQSSLLHNQDNSQQPSTTGSNGKVTKQQQLGVEAMKFYLKEGKE</sequence>
<evidence type="ECO:0000259" key="4">
    <source>
        <dbReference type="Pfam" id="PF04717"/>
    </source>
</evidence>
<dbReference type="Gene3D" id="2.40.50.230">
    <property type="entry name" value="Gp5 N-terminal domain"/>
    <property type="match status" value="1"/>
</dbReference>
<dbReference type="InterPro" id="IPR006531">
    <property type="entry name" value="Gp5/Vgr_OB"/>
</dbReference>
<dbReference type="Pfam" id="PF05954">
    <property type="entry name" value="Phage_GPD"/>
    <property type="match status" value="1"/>
</dbReference>
<reference evidence="7 8" key="1">
    <citation type="submission" date="2014-03" db="EMBL/GenBank/DDBJ databases">
        <title>Draft Genome of Photorhabdus temperata Meg1.</title>
        <authorList>
            <person name="Hurst S.G.IV."/>
            <person name="Morris K."/>
            <person name="Thomas K."/>
            <person name="Tisa L.S."/>
        </authorList>
    </citation>
    <scope>NUCLEOTIDE SEQUENCE [LARGE SCALE GENOMIC DNA]</scope>
    <source>
        <strain evidence="7 8">Meg1</strain>
    </source>
</reference>
<dbReference type="EMBL" id="JGVH01000001">
    <property type="protein sequence ID" value="KER05210.1"/>
    <property type="molecule type" value="Genomic_DNA"/>
</dbReference>
<dbReference type="InterPro" id="IPR028244">
    <property type="entry name" value="T6SS_Rhs_Vgr_dom"/>
</dbReference>
<dbReference type="InterPro" id="IPR018769">
    <property type="entry name" value="VgrG2_DUF2345"/>
</dbReference>
<evidence type="ECO:0000259" key="6">
    <source>
        <dbReference type="Pfam" id="PF13296"/>
    </source>
</evidence>
<dbReference type="InterPro" id="IPR037026">
    <property type="entry name" value="Vgr_OB-fold_dom_sf"/>
</dbReference>
<organism evidence="7 8">
    <name type="scientific">Photorhabdus temperata subsp. temperata Meg1</name>
    <dbReference type="NCBI Taxonomy" id="1393735"/>
    <lineage>
        <taxon>Bacteria</taxon>
        <taxon>Pseudomonadati</taxon>
        <taxon>Pseudomonadota</taxon>
        <taxon>Gammaproteobacteria</taxon>
        <taxon>Enterobacterales</taxon>
        <taxon>Morganellaceae</taxon>
        <taxon>Photorhabdus</taxon>
    </lineage>
</organism>
<dbReference type="Pfam" id="PF10106">
    <property type="entry name" value="DUF2345"/>
    <property type="match status" value="1"/>
</dbReference>
<feature type="domain" description="Gp5/Type VI secretion system Vgr protein OB-fold" evidence="4">
    <location>
        <begin position="413"/>
        <end position="479"/>
    </location>
</feature>
<feature type="domain" description="DUF2345" evidence="5">
    <location>
        <begin position="622"/>
        <end position="768"/>
    </location>
</feature>
<comment type="caution">
    <text evidence="7">The sequence shown here is derived from an EMBL/GenBank/DDBJ whole genome shotgun (WGS) entry which is preliminary data.</text>
</comment>
<evidence type="ECO:0000256" key="3">
    <source>
        <dbReference type="SAM" id="MobiDB-lite"/>
    </source>
</evidence>
<keyword evidence="2" id="KW-0175">Coiled coil</keyword>